<keyword evidence="3" id="KW-1185">Reference proteome</keyword>
<evidence type="ECO:0000313" key="2">
    <source>
        <dbReference type="EMBL" id="KAG6377727.1"/>
    </source>
</evidence>
<accession>A0A8I2YU01</accession>
<comment type="caution">
    <text evidence="2">The sequence shown here is derived from an EMBL/GenBank/DDBJ whole genome shotgun (WGS) entry which is preliminary data.</text>
</comment>
<sequence>MTHFKRAFARFLCPKFRKQHRQPDVVAPTESTDRSVVEPSIDAVVEEVEESGDEDEVRETHLDQTVQHSTDAVLTKVEMVEESEDSDSHNECDDEDEDNDVPEVFPYDLVHKTHCQRVIRGLYVAVADNDREIAALRTVHRAKFTHIIRVVFNPLSRNNIMPSSWAVQEIYPDDGPHELRLRCPPLMRHYDGKLTALRENQLLATRNYIARALPHRNDMWAEQGHKLPFSLDEGEDTILIIAPPDRPADVMAILVCYMAFLVGMSAEEVLGGLRRSKALVHSHWGGDILGKDSLDMVNVVSKHK</sequence>
<dbReference type="AlphaFoldDB" id="A0A8I2YU01"/>
<organism evidence="2 3">
    <name type="scientific">Boletus reticuloceps</name>
    <dbReference type="NCBI Taxonomy" id="495285"/>
    <lineage>
        <taxon>Eukaryota</taxon>
        <taxon>Fungi</taxon>
        <taxon>Dikarya</taxon>
        <taxon>Basidiomycota</taxon>
        <taxon>Agaricomycotina</taxon>
        <taxon>Agaricomycetes</taxon>
        <taxon>Agaricomycetidae</taxon>
        <taxon>Boletales</taxon>
        <taxon>Boletineae</taxon>
        <taxon>Boletaceae</taxon>
        <taxon>Boletoideae</taxon>
        <taxon>Boletus</taxon>
    </lineage>
</organism>
<feature type="region of interest" description="Disordered" evidence="1">
    <location>
        <begin position="80"/>
        <end position="99"/>
    </location>
</feature>
<dbReference type="Proteomes" id="UP000683000">
    <property type="component" value="Unassembled WGS sequence"/>
</dbReference>
<name>A0A8I2YU01_9AGAM</name>
<proteinExistence type="predicted"/>
<gene>
    <name evidence="2" type="ORF">JVT61DRAFT_14499</name>
</gene>
<dbReference type="OrthoDB" id="2913041at2759"/>
<dbReference type="EMBL" id="JAGFBS010000008">
    <property type="protein sequence ID" value="KAG6377727.1"/>
    <property type="molecule type" value="Genomic_DNA"/>
</dbReference>
<evidence type="ECO:0000313" key="3">
    <source>
        <dbReference type="Proteomes" id="UP000683000"/>
    </source>
</evidence>
<protein>
    <submittedName>
        <fullName evidence="2">Uncharacterized protein</fullName>
    </submittedName>
</protein>
<reference evidence="2" key="1">
    <citation type="submission" date="2021-03" db="EMBL/GenBank/DDBJ databases">
        <title>Evolutionary innovations through gain and loss of genes in the ectomycorrhizal Boletales.</title>
        <authorList>
            <person name="Wu G."/>
            <person name="Miyauchi S."/>
            <person name="Morin E."/>
            <person name="Yang Z.-L."/>
            <person name="Xu J."/>
            <person name="Martin F.M."/>
        </authorList>
    </citation>
    <scope>NUCLEOTIDE SEQUENCE</scope>
    <source>
        <strain evidence="2">BR01</strain>
    </source>
</reference>
<evidence type="ECO:0000256" key="1">
    <source>
        <dbReference type="SAM" id="MobiDB-lite"/>
    </source>
</evidence>